<dbReference type="GO" id="GO:0005634">
    <property type="term" value="C:nucleus"/>
    <property type="evidence" value="ECO:0007669"/>
    <property type="project" value="TreeGrafter"/>
</dbReference>
<feature type="domain" description="SRR1-like" evidence="2">
    <location>
        <begin position="54"/>
        <end position="264"/>
    </location>
</feature>
<evidence type="ECO:0000259" key="2">
    <source>
        <dbReference type="Pfam" id="PF07985"/>
    </source>
</evidence>
<evidence type="ECO:0000256" key="1">
    <source>
        <dbReference type="ARBA" id="ARBA00009856"/>
    </source>
</evidence>
<organism evidence="3 4">
    <name type="scientific">Lachancea dasiensis</name>
    <dbReference type="NCBI Taxonomy" id="1072105"/>
    <lineage>
        <taxon>Eukaryota</taxon>
        <taxon>Fungi</taxon>
        <taxon>Dikarya</taxon>
        <taxon>Ascomycota</taxon>
        <taxon>Saccharomycotina</taxon>
        <taxon>Saccharomycetes</taxon>
        <taxon>Saccharomycetales</taxon>
        <taxon>Saccharomycetaceae</taxon>
        <taxon>Lachancea</taxon>
    </lineage>
</organism>
<protein>
    <submittedName>
        <fullName evidence="3">LADA_0H13036g1_1</fullName>
    </submittedName>
</protein>
<accession>A0A1G4K3Z8</accession>
<dbReference type="GO" id="GO:0007017">
    <property type="term" value="P:microtubule-based process"/>
    <property type="evidence" value="ECO:0007669"/>
    <property type="project" value="EnsemblFungi"/>
</dbReference>
<keyword evidence="4" id="KW-1185">Reference proteome</keyword>
<dbReference type="Pfam" id="PF07985">
    <property type="entry name" value="SRR1"/>
    <property type="match status" value="1"/>
</dbReference>
<dbReference type="Proteomes" id="UP000190274">
    <property type="component" value="Chromosome H"/>
</dbReference>
<dbReference type="EMBL" id="LT598461">
    <property type="protein sequence ID" value="SCU98440.1"/>
    <property type="molecule type" value="Genomic_DNA"/>
</dbReference>
<dbReference type="AlphaFoldDB" id="A0A1G4K3Z8"/>
<gene>
    <name evidence="3" type="ORF">LADA_0H13036G</name>
</gene>
<dbReference type="OrthoDB" id="551431at2759"/>
<comment type="similarity">
    <text evidence="1">Belongs to the SRR1 family.</text>
</comment>
<sequence length="267" mass="30491">MTTRASQKDSNDDFKTVGKTSARLGKASFEENLQERRAIIHRSRMFKALSEELDPFLKDITKIRCLAIGSFHEEFAALYQLALLLELLDLINPGGASFKVSIYDPVFTDADRKFIGNMGSDWTIDEKCPWDPENSSNVLFFLPHAPLDLTQNILISEKPKFFLANHIAKHVDRYTRAQLALKYPVLAKLNHVLASSDPHPDSGFKPFVSRKARRKQKHQPQESEIDYDKIETYFQEVQVITDFSGGRSLMDQPWINSFSDLALQLIV</sequence>
<dbReference type="PANTHER" id="PTHR28626">
    <property type="entry name" value="SRR1-LIKE PROTEIN"/>
    <property type="match status" value="1"/>
</dbReference>
<dbReference type="InterPro" id="IPR012942">
    <property type="entry name" value="SRR1-like"/>
</dbReference>
<dbReference type="InterPro" id="IPR040044">
    <property type="entry name" value="SRR1L"/>
</dbReference>
<reference evidence="3 4" key="1">
    <citation type="submission" date="2016-03" db="EMBL/GenBank/DDBJ databases">
        <authorList>
            <person name="Devillers H."/>
        </authorList>
    </citation>
    <scope>NUCLEOTIDE SEQUENCE [LARGE SCALE GENOMIC DNA]</scope>
    <source>
        <strain evidence="3">CBS 10888</strain>
    </source>
</reference>
<evidence type="ECO:0000313" key="3">
    <source>
        <dbReference type="EMBL" id="SCU98440.1"/>
    </source>
</evidence>
<proteinExistence type="inferred from homology"/>
<dbReference type="PANTHER" id="PTHR28626:SF3">
    <property type="entry name" value="SRR1-LIKE PROTEIN"/>
    <property type="match status" value="1"/>
</dbReference>
<dbReference type="GO" id="GO:0005737">
    <property type="term" value="C:cytoplasm"/>
    <property type="evidence" value="ECO:0007669"/>
    <property type="project" value="TreeGrafter"/>
</dbReference>
<evidence type="ECO:0000313" key="4">
    <source>
        <dbReference type="Proteomes" id="UP000190274"/>
    </source>
</evidence>
<name>A0A1G4K3Z8_9SACH</name>